<feature type="transmembrane region" description="Helical" evidence="1">
    <location>
        <begin position="145"/>
        <end position="169"/>
    </location>
</feature>
<feature type="transmembrane region" description="Helical" evidence="1">
    <location>
        <begin position="102"/>
        <end position="125"/>
    </location>
</feature>
<dbReference type="InterPro" id="IPR009793">
    <property type="entry name" value="DUF1361"/>
</dbReference>
<feature type="transmembrane region" description="Helical" evidence="1">
    <location>
        <begin position="6"/>
        <end position="23"/>
    </location>
</feature>
<evidence type="ECO:0000256" key="1">
    <source>
        <dbReference type="SAM" id="Phobius"/>
    </source>
</evidence>
<protein>
    <recommendedName>
        <fullName evidence="4">DUF1361 domain-containing protein</fullName>
    </recommendedName>
</protein>
<evidence type="ECO:0000313" key="3">
    <source>
        <dbReference type="Proteomes" id="UP000177135"/>
    </source>
</evidence>
<keyword evidence="1" id="KW-0812">Transmembrane</keyword>
<comment type="caution">
    <text evidence="2">The sequence shown here is derived from an EMBL/GenBank/DDBJ whole genome shotgun (WGS) entry which is preliminary data.</text>
</comment>
<dbReference type="EMBL" id="MFEC01000002">
    <property type="protein sequence ID" value="OGE72083.1"/>
    <property type="molecule type" value="Genomic_DNA"/>
</dbReference>
<organism evidence="2 3">
    <name type="scientific">Candidatus Daviesbacteria bacterium RIFOXYD1_FULL_41_10</name>
    <dbReference type="NCBI Taxonomy" id="1797801"/>
    <lineage>
        <taxon>Bacteria</taxon>
        <taxon>Candidatus Daviesiibacteriota</taxon>
    </lineage>
</organism>
<dbReference type="Proteomes" id="UP000177135">
    <property type="component" value="Unassembled WGS sequence"/>
</dbReference>
<gene>
    <name evidence="2" type="ORF">A2617_02885</name>
</gene>
<keyword evidence="1" id="KW-1133">Transmembrane helix</keyword>
<accession>A0A1F5N3D7</accession>
<feature type="transmembrane region" description="Helical" evidence="1">
    <location>
        <begin position="30"/>
        <end position="48"/>
    </location>
</feature>
<name>A0A1F5N3D7_9BACT</name>
<evidence type="ECO:0008006" key="4">
    <source>
        <dbReference type="Google" id="ProtNLM"/>
    </source>
</evidence>
<sequence length="186" mass="21396">MSWITLNVSLAVLAVIFGVLFYLMRGFWRFIFFILWILFIPNTIYMVTDIQYLPGQLIKTQFSSQILLTGQYLIIASLGVITYFLGIYPFEQIISKRVNKTSIPVIIFLANYLIAFGIFLGKIYRVHSWFIFTSPQSVAGAISDILASPLILLAIFLFGTFTNFVYFIVGPRLGVKVWTKRCFMLR</sequence>
<keyword evidence="1" id="KW-0472">Membrane</keyword>
<feature type="transmembrane region" description="Helical" evidence="1">
    <location>
        <begin position="68"/>
        <end position="90"/>
    </location>
</feature>
<dbReference type="AlphaFoldDB" id="A0A1F5N3D7"/>
<reference evidence="2 3" key="1">
    <citation type="journal article" date="2016" name="Nat. Commun.">
        <title>Thousands of microbial genomes shed light on interconnected biogeochemical processes in an aquifer system.</title>
        <authorList>
            <person name="Anantharaman K."/>
            <person name="Brown C.T."/>
            <person name="Hug L.A."/>
            <person name="Sharon I."/>
            <person name="Castelle C.J."/>
            <person name="Probst A.J."/>
            <person name="Thomas B.C."/>
            <person name="Singh A."/>
            <person name="Wilkins M.J."/>
            <person name="Karaoz U."/>
            <person name="Brodie E.L."/>
            <person name="Williams K.H."/>
            <person name="Hubbard S.S."/>
            <person name="Banfield J.F."/>
        </authorList>
    </citation>
    <scope>NUCLEOTIDE SEQUENCE [LARGE SCALE GENOMIC DNA]</scope>
</reference>
<proteinExistence type="predicted"/>
<evidence type="ECO:0000313" key="2">
    <source>
        <dbReference type="EMBL" id="OGE72083.1"/>
    </source>
</evidence>
<dbReference type="Pfam" id="PF07099">
    <property type="entry name" value="DUF1361"/>
    <property type="match status" value="1"/>
</dbReference>